<feature type="compositionally biased region" description="Basic and acidic residues" evidence="1">
    <location>
        <begin position="13"/>
        <end position="27"/>
    </location>
</feature>
<evidence type="ECO:0000313" key="3">
    <source>
        <dbReference type="Proteomes" id="UP000735302"/>
    </source>
</evidence>
<dbReference type="AlphaFoldDB" id="A0AAV3Y2K0"/>
<dbReference type="EMBL" id="BLXT01000438">
    <property type="protein sequence ID" value="GFN77203.1"/>
    <property type="molecule type" value="Genomic_DNA"/>
</dbReference>
<feature type="region of interest" description="Disordered" evidence="1">
    <location>
        <begin position="1"/>
        <end position="52"/>
    </location>
</feature>
<feature type="compositionally biased region" description="Polar residues" evidence="1">
    <location>
        <begin position="1"/>
        <end position="12"/>
    </location>
</feature>
<keyword evidence="3" id="KW-1185">Reference proteome</keyword>
<dbReference type="Proteomes" id="UP000735302">
    <property type="component" value="Unassembled WGS sequence"/>
</dbReference>
<comment type="caution">
    <text evidence="2">The sequence shown here is derived from an EMBL/GenBank/DDBJ whole genome shotgun (WGS) entry which is preliminary data.</text>
</comment>
<evidence type="ECO:0000256" key="1">
    <source>
        <dbReference type="SAM" id="MobiDB-lite"/>
    </source>
</evidence>
<name>A0AAV3Y2K0_9GAST</name>
<accession>A0AAV3Y2K0</accession>
<protein>
    <submittedName>
        <fullName evidence="2">Uncharacterized protein</fullName>
    </submittedName>
</protein>
<proteinExistence type="predicted"/>
<evidence type="ECO:0000313" key="2">
    <source>
        <dbReference type="EMBL" id="GFN77203.1"/>
    </source>
</evidence>
<organism evidence="2 3">
    <name type="scientific">Plakobranchus ocellatus</name>
    <dbReference type="NCBI Taxonomy" id="259542"/>
    <lineage>
        <taxon>Eukaryota</taxon>
        <taxon>Metazoa</taxon>
        <taxon>Spiralia</taxon>
        <taxon>Lophotrochozoa</taxon>
        <taxon>Mollusca</taxon>
        <taxon>Gastropoda</taxon>
        <taxon>Heterobranchia</taxon>
        <taxon>Euthyneura</taxon>
        <taxon>Panpulmonata</taxon>
        <taxon>Sacoglossa</taxon>
        <taxon>Placobranchoidea</taxon>
        <taxon>Plakobranchidae</taxon>
        <taxon>Plakobranchus</taxon>
    </lineage>
</organism>
<reference evidence="2 3" key="1">
    <citation type="journal article" date="2021" name="Elife">
        <title>Chloroplast acquisition without the gene transfer in kleptoplastic sea slugs, Plakobranchus ocellatus.</title>
        <authorList>
            <person name="Maeda T."/>
            <person name="Takahashi S."/>
            <person name="Yoshida T."/>
            <person name="Shimamura S."/>
            <person name="Takaki Y."/>
            <person name="Nagai Y."/>
            <person name="Toyoda A."/>
            <person name="Suzuki Y."/>
            <person name="Arimoto A."/>
            <person name="Ishii H."/>
            <person name="Satoh N."/>
            <person name="Nishiyama T."/>
            <person name="Hasebe M."/>
            <person name="Maruyama T."/>
            <person name="Minagawa J."/>
            <person name="Obokata J."/>
            <person name="Shigenobu S."/>
        </authorList>
    </citation>
    <scope>NUCLEOTIDE SEQUENCE [LARGE SCALE GENOMIC DNA]</scope>
</reference>
<gene>
    <name evidence="2" type="ORF">PoB_000370900</name>
</gene>
<sequence length="162" mass="18183">MQLRQLNSQRLSWENDRGFTTENTKTKPERKKTGANVGKKDKQGSGVSTGDYLSMSVASPPAPWPDGSPENLSSSCGLAIHTHTKPNLFPLSLTLRVHATVQRYLHPTLYRTSSFYPSPLSSFLPLTLRLDVYVHRYLPPTFYRTFILPLSDVFLPTVNTTS</sequence>